<accession>A0ABN3MPG8</accession>
<protein>
    <recommendedName>
        <fullName evidence="3">Metal-dependent hydrolase</fullName>
    </recommendedName>
</protein>
<reference evidence="1 2" key="1">
    <citation type="journal article" date="2019" name="Int. J. Syst. Evol. Microbiol.">
        <title>The Global Catalogue of Microorganisms (GCM) 10K type strain sequencing project: providing services to taxonomists for standard genome sequencing and annotation.</title>
        <authorList>
            <consortium name="The Broad Institute Genomics Platform"/>
            <consortium name="The Broad Institute Genome Sequencing Center for Infectious Disease"/>
            <person name="Wu L."/>
            <person name="Ma J."/>
        </authorList>
    </citation>
    <scope>NUCLEOTIDE SEQUENCE [LARGE SCALE GENOMIC DNA]</scope>
    <source>
        <strain evidence="1 2">JCM 6307</strain>
    </source>
</reference>
<dbReference type="Gene3D" id="3.30.980.10">
    <property type="entry name" value="Threonyl-trna Synthetase, Chain A, domain 2"/>
    <property type="match status" value="1"/>
</dbReference>
<evidence type="ECO:0000313" key="2">
    <source>
        <dbReference type="Proteomes" id="UP001501358"/>
    </source>
</evidence>
<dbReference type="EMBL" id="BAAATA010000038">
    <property type="protein sequence ID" value="GAA2505644.1"/>
    <property type="molecule type" value="Genomic_DNA"/>
</dbReference>
<proteinExistence type="predicted"/>
<sequence length="313" mass="32628">MPLSTTEVTFPSGATTGRSAVVAALPMPEGRLGVVTAATPFHPLDHTWPDQPGDTGTLSVAGEGPAAGTWRVVDCLTAAQDPQTGELRVGTDIPVRRGDETWTWQVLHVLEVPAAKAATDPSSLSDAFVGHEAELSVDAGRRAALSAAHTGCHLFALALNEALADRWRKEVRTDGLGNPDFDSLAMDTSRIGEEASTDVYRIGKSLRKKGFTSDGLADALPAITETVNARLAGWVAAGAPVRIDTPGPELTAHRRWTCALPEAGEPVSLSCGGTHPHSLGELAALRTELTLSEDGTQLTAVTRPALTAGTVPA</sequence>
<name>A0ABN3MPG8_9ACTN</name>
<evidence type="ECO:0000313" key="1">
    <source>
        <dbReference type="EMBL" id="GAA2505644.1"/>
    </source>
</evidence>
<comment type="caution">
    <text evidence="1">The sequence shown here is derived from an EMBL/GenBank/DDBJ whole genome shotgun (WGS) entry which is preliminary data.</text>
</comment>
<dbReference type="SUPFAM" id="SSF55186">
    <property type="entry name" value="ThrRS/AlaRS common domain"/>
    <property type="match status" value="1"/>
</dbReference>
<organism evidence="1 2">
    <name type="scientific">Streptomyces thermolineatus</name>
    <dbReference type="NCBI Taxonomy" id="44033"/>
    <lineage>
        <taxon>Bacteria</taxon>
        <taxon>Bacillati</taxon>
        <taxon>Actinomycetota</taxon>
        <taxon>Actinomycetes</taxon>
        <taxon>Kitasatosporales</taxon>
        <taxon>Streptomycetaceae</taxon>
        <taxon>Streptomyces</taxon>
    </lineage>
</organism>
<evidence type="ECO:0008006" key="3">
    <source>
        <dbReference type="Google" id="ProtNLM"/>
    </source>
</evidence>
<dbReference type="Proteomes" id="UP001501358">
    <property type="component" value="Unassembled WGS sequence"/>
</dbReference>
<dbReference type="InterPro" id="IPR018163">
    <property type="entry name" value="Thr/Ala-tRNA-synth_IIc_edit"/>
</dbReference>
<dbReference type="RefSeq" id="WP_344385384.1">
    <property type="nucleotide sequence ID" value="NZ_BAAATA010000038.1"/>
</dbReference>
<keyword evidence="2" id="KW-1185">Reference proteome</keyword>
<gene>
    <name evidence="1" type="ORF">GCM10010406_47880</name>
</gene>